<organism evidence="3">
    <name type="scientific">Eucalyptus grandis</name>
    <name type="common">Flooded gum</name>
    <dbReference type="NCBI Taxonomy" id="71139"/>
    <lineage>
        <taxon>Eukaryota</taxon>
        <taxon>Viridiplantae</taxon>
        <taxon>Streptophyta</taxon>
        <taxon>Embryophyta</taxon>
        <taxon>Tracheophyta</taxon>
        <taxon>Spermatophyta</taxon>
        <taxon>Magnoliopsida</taxon>
        <taxon>eudicotyledons</taxon>
        <taxon>Gunneridae</taxon>
        <taxon>Pentapetalae</taxon>
        <taxon>rosids</taxon>
        <taxon>malvids</taxon>
        <taxon>Myrtales</taxon>
        <taxon>Myrtaceae</taxon>
        <taxon>Myrtoideae</taxon>
        <taxon>Eucalypteae</taxon>
        <taxon>Eucalyptus</taxon>
    </lineage>
</organism>
<gene>
    <name evidence="3" type="ORF">EUGRSUZ_L02468</name>
</gene>
<evidence type="ECO:0000256" key="1">
    <source>
        <dbReference type="SAM" id="Phobius"/>
    </source>
</evidence>
<dbReference type="Gramene" id="KCW44119">
    <property type="protein sequence ID" value="KCW44119"/>
    <property type="gene ID" value="EUGRSUZ_L02468"/>
</dbReference>
<evidence type="ECO:0000313" key="2">
    <source>
        <dbReference type="EMBL" id="KAK2631766.1"/>
    </source>
</evidence>
<reference evidence="2" key="3">
    <citation type="submission" date="2023-04" db="EMBL/GenBank/DDBJ databases">
        <title>WGS assembly of Eucalyptus grandis.</title>
        <authorList>
            <person name="Myburg A."/>
            <person name="Grattapaglia D."/>
            <person name="Tuskan G."/>
            <person name="Hellsten U."/>
            <person name="Hayes R."/>
            <person name="Grimwood J."/>
            <person name="Jenkins J."/>
            <person name="Lindquist E."/>
            <person name="Tice H."/>
            <person name="Bauer D."/>
            <person name="Goodstein D."/>
            <person name="Dubchak I."/>
            <person name="Poliakov A."/>
            <person name="Mizrachi E."/>
            <person name="Kullan A."/>
            <person name="Hussey S."/>
            <person name="Pinard D."/>
            <person name="Van D."/>
            <person name="Singh P."/>
            <person name="Van J."/>
            <person name="Silva-Junior O."/>
            <person name="Togawa R."/>
            <person name="Pappas M."/>
            <person name="Faria D."/>
            <person name="Sansaloni C."/>
            <person name="Petroli C."/>
            <person name="Yang X."/>
            <person name="Ranjan P."/>
            <person name="Tschaplinski T."/>
            <person name="Ye C."/>
            <person name="Li T."/>
            <person name="Sterck L."/>
            <person name="Vanneste K."/>
            <person name="Murat F."/>
            <person name="Soler M."/>
            <person name="Clemente H."/>
            <person name="Saidi N."/>
            <person name="Cassan-Wang H."/>
            <person name="Dunand C."/>
            <person name="Hefer C."/>
            <person name="Bornberg-Bauer E."/>
            <person name="Kersting A."/>
            <person name="Vining K."/>
            <person name="Amarasinghe V."/>
            <person name="Ranik M."/>
            <person name="Naithani S."/>
            <person name="Elser J."/>
            <person name="Boyd A."/>
            <person name="Liston A."/>
            <person name="Spatafora J."/>
            <person name="Dharmwardhana P."/>
            <person name="Raja R."/>
            <person name="Sullivan C."/>
            <person name="Romanel E."/>
            <person name="Alves-Ferreira M."/>
            <person name="Kulheim C."/>
            <person name="Foley W."/>
            <person name="Carocha V."/>
            <person name="Paiva J."/>
            <person name="Kudrna D."/>
            <person name="Brommonschenkel S."/>
            <person name="Pasquali G."/>
            <person name="Byrne M."/>
            <person name="Rigault P."/>
            <person name="Tibbits J."/>
            <person name="Spokevicius A."/>
            <person name="Jones R."/>
            <person name="Steane D."/>
            <person name="Vaillancourt R."/>
            <person name="Potts B."/>
            <person name="Joubert F."/>
            <person name="Barry K."/>
            <person name="Pappas G."/>
            <person name="Strauss S."/>
            <person name="Jaiswal P."/>
            <person name="Grima-Pettenati J."/>
            <person name="Salse J."/>
            <person name="Van D."/>
            <person name="Rokhsar D."/>
            <person name="Schmutz J."/>
        </authorList>
    </citation>
    <scope>NUCLEOTIDE SEQUENCE</scope>
    <source>
        <tissue evidence="2">Leaf extractions</tissue>
    </source>
</reference>
<keyword evidence="1" id="KW-0472">Membrane</keyword>
<accession>A0A058ZRQ6</accession>
<dbReference type="AlphaFoldDB" id="A0A058ZRQ6"/>
<proteinExistence type="predicted"/>
<evidence type="ECO:0000313" key="4">
    <source>
        <dbReference type="Proteomes" id="UP000030711"/>
    </source>
</evidence>
<dbReference type="EMBL" id="KK199687">
    <property type="protein sequence ID" value="KCW44119.1"/>
    <property type="molecule type" value="Genomic_DNA"/>
</dbReference>
<protein>
    <submittedName>
        <fullName evidence="3">Uncharacterized protein</fullName>
    </submittedName>
</protein>
<reference evidence="3" key="1">
    <citation type="submission" date="2013-07" db="EMBL/GenBank/DDBJ databases">
        <title>The genome of Eucalyptus grandis.</title>
        <authorList>
            <person name="Schmutz J."/>
            <person name="Hayes R."/>
            <person name="Myburg A."/>
            <person name="Tuskan G."/>
            <person name="Grattapaglia D."/>
            <person name="Rokhsar D.S."/>
        </authorList>
    </citation>
    <scope>NUCLEOTIDE SEQUENCE</scope>
    <source>
        <tissue evidence="3">Leaf extractions</tissue>
    </source>
</reference>
<keyword evidence="4" id="KW-1185">Reference proteome</keyword>
<evidence type="ECO:0000313" key="3">
    <source>
        <dbReference type="EMBL" id="KCW44119.1"/>
    </source>
</evidence>
<reference evidence="2" key="4">
    <citation type="submission" date="2023-07" db="EMBL/GenBank/DDBJ databases">
        <authorList>
            <person name="Myburg A.A."/>
            <person name="Grattapaglia D."/>
            <person name="Tuskan G.A."/>
            <person name="Hellsten U."/>
            <person name="Hayes R.D."/>
            <person name="Grimwood J."/>
            <person name="Jenkins J."/>
            <person name="Lindquist E."/>
            <person name="Tice H."/>
            <person name="Bauer D."/>
            <person name="Goodstein D.M."/>
            <person name="Dubchak I."/>
            <person name="Poliakov A."/>
            <person name="Mizrachi E."/>
            <person name="Kullan A.R."/>
            <person name="Hussey S.G."/>
            <person name="Pinard D."/>
            <person name="Van D.M."/>
            <person name="Singh P."/>
            <person name="Van J.I."/>
            <person name="Silva-Junior O.B."/>
            <person name="Togawa R.C."/>
            <person name="Pappas M.R."/>
            <person name="Faria D.A."/>
            <person name="Sansaloni C.P."/>
            <person name="Petroli C.D."/>
            <person name="Yang X."/>
            <person name="Ranjan P."/>
            <person name="Tschaplinski T.J."/>
            <person name="Ye C.Y."/>
            <person name="Li T."/>
            <person name="Sterck L."/>
            <person name="Vanneste K."/>
            <person name="Murat F."/>
            <person name="Soler M."/>
            <person name="Clemente H.S."/>
            <person name="Saidi N."/>
            <person name="Cassan-Wang H."/>
            <person name="Dunand C."/>
            <person name="Hefer C.A."/>
            <person name="Bornberg-Bauer E."/>
            <person name="Kersting A.R."/>
            <person name="Vining K."/>
            <person name="Amarasinghe V."/>
            <person name="Ranik M."/>
            <person name="Naithani S."/>
            <person name="Elser J."/>
            <person name="Boyd A.E."/>
            <person name="Liston A."/>
            <person name="Spatafora J.W."/>
            <person name="Dharmwardhana P."/>
            <person name="Raja R."/>
            <person name="Sullivan C."/>
            <person name="Romanel E."/>
            <person name="Alves-Ferreira M."/>
            <person name="Kulheim C."/>
            <person name="Foley W."/>
            <person name="Carocha V."/>
            <person name="Paiva J."/>
            <person name="Kudrna D."/>
            <person name="Brommonschenkel S.H."/>
            <person name="Pasquali G."/>
            <person name="Byrne M."/>
            <person name="Rigault P."/>
            <person name="Tibbits J."/>
            <person name="Spokevicius A."/>
            <person name="Jones R.C."/>
            <person name="Steane D.A."/>
            <person name="Vaillancourt R.E."/>
            <person name="Potts B.M."/>
            <person name="Joubert F."/>
            <person name="Barry K."/>
            <person name="Pappas G.J."/>
            <person name="Strauss S.H."/>
            <person name="Jaiswal P."/>
            <person name="Grima-Pettenati J."/>
            <person name="Salse J."/>
            <person name="Van D.P."/>
            <person name="Rokhsar D.S."/>
            <person name="Schmutz J."/>
        </authorList>
    </citation>
    <scope>NUCLEOTIDE SEQUENCE</scope>
    <source>
        <tissue evidence="2">Leaf extractions</tissue>
    </source>
</reference>
<keyword evidence="1" id="KW-1133">Transmembrane helix</keyword>
<dbReference type="InParanoid" id="A0A058ZRQ6"/>
<dbReference type="EMBL" id="MU849168">
    <property type="protein sequence ID" value="KAK2631766.1"/>
    <property type="molecule type" value="Genomic_DNA"/>
</dbReference>
<sequence length="72" mass="7853">MCSSSKNNKITPLKGYQIGGSSFLLVFQFLVNALPSACFVCFQVAVSISPTQPSQYWCIFSTGLGWSLILNL</sequence>
<feature type="transmembrane region" description="Helical" evidence="1">
    <location>
        <begin position="21"/>
        <end position="48"/>
    </location>
</feature>
<reference evidence="2" key="2">
    <citation type="journal article" date="2014" name="Nature">
        <title>The genome of Eucalyptus grandis.</title>
        <authorList>
            <person name="Myburg A.A."/>
            <person name="Grattapaglia D."/>
            <person name="Tuskan G.A."/>
            <person name="Hellsten U."/>
            <person name="Hayes R.D."/>
            <person name="Grimwood J."/>
            <person name="Jenkins J."/>
            <person name="Lindquist E."/>
            <person name="Tice H."/>
            <person name="Bauer D."/>
            <person name="Goodstein D.M."/>
            <person name="Dubchak I."/>
            <person name="Poliakov A."/>
            <person name="Mizrachi E."/>
            <person name="Kullan A.R."/>
            <person name="Hussey S.G."/>
            <person name="Pinard D."/>
            <person name="van der Merwe K."/>
            <person name="Singh P."/>
            <person name="van Jaarsveld I."/>
            <person name="Silva-Junior O.B."/>
            <person name="Togawa R.C."/>
            <person name="Pappas M.R."/>
            <person name="Faria D.A."/>
            <person name="Sansaloni C.P."/>
            <person name="Petroli C.D."/>
            <person name="Yang X."/>
            <person name="Ranjan P."/>
            <person name="Tschaplinski T.J."/>
            <person name="Ye C.Y."/>
            <person name="Li T."/>
            <person name="Sterck L."/>
            <person name="Vanneste K."/>
            <person name="Murat F."/>
            <person name="Soler M."/>
            <person name="Clemente H.S."/>
            <person name="Saidi N."/>
            <person name="Cassan-Wang H."/>
            <person name="Dunand C."/>
            <person name="Hefer C.A."/>
            <person name="Bornberg-Bauer E."/>
            <person name="Kersting A.R."/>
            <person name="Vining K."/>
            <person name="Amarasinghe V."/>
            <person name="Ranik M."/>
            <person name="Naithani S."/>
            <person name="Elser J."/>
            <person name="Boyd A.E."/>
            <person name="Liston A."/>
            <person name="Spatafora J.W."/>
            <person name="Dharmwardhana P."/>
            <person name="Raja R."/>
            <person name="Sullivan C."/>
            <person name="Romanel E."/>
            <person name="Alves-Ferreira M."/>
            <person name="Kulheim C."/>
            <person name="Foley W."/>
            <person name="Carocha V."/>
            <person name="Paiva J."/>
            <person name="Kudrna D."/>
            <person name="Brommonschenkel S.H."/>
            <person name="Pasquali G."/>
            <person name="Byrne M."/>
            <person name="Rigault P."/>
            <person name="Tibbits J."/>
            <person name="Spokevicius A."/>
            <person name="Jones R.C."/>
            <person name="Steane D.A."/>
            <person name="Vaillancourt R.E."/>
            <person name="Potts B.M."/>
            <person name="Joubert F."/>
            <person name="Barry K."/>
            <person name="Pappas G.J."/>
            <person name="Strauss S.H."/>
            <person name="Jaiswal P."/>
            <person name="Grima-Pettenati J."/>
            <person name="Salse J."/>
            <person name="Van de Peer Y."/>
            <person name="Rokhsar D.S."/>
            <person name="Schmutz J."/>
        </authorList>
    </citation>
    <scope>NUCLEOTIDE SEQUENCE</scope>
    <source>
        <tissue evidence="2">Leaf extractions</tissue>
    </source>
</reference>
<dbReference type="Proteomes" id="UP000030711">
    <property type="component" value="Unassembled WGS sequence"/>
</dbReference>
<name>A0A058ZRQ6_EUCGR</name>
<keyword evidence="1" id="KW-0812">Transmembrane</keyword>